<evidence type="ECO:0000256" key="2">
    <source>
        <dbReference type="ARBA" id="ARBA00023015"/>
    </source>
</evidence>
<dbReference type="SUPFAM" id="SSF47979">
    <property type="entry name" value="Iron-dependent repressor protein, dimerization domain"/>
    <property type="match status" value="1"/>
</dbReference>
<evidence type="ECO:0000256" key="1">
    <source>
        <dbReference type="ARBA" id="ARBA00007871"/>
    </source>
</evidence>
<reference evidence="6" key="2">
    <citation type="submission" date="2014-06" db="EMBL/GenBank/DDBJ databases">
        <title>Draft genome sequence of Eubacterium siraeum (DSM 15702).</title>
        <authorList>
            <person name="Sudarsanam P."/>
            <person name="Ley R."/>
            <person name="Guruge J."/>
            <person name="Turnbaugh P.J."/>
            <person name="Mahowald M."/>
            <person name="Liep D."/>
            <person name="Gordon J."/>
        </authorList>
    </citation>
    <scope>NUCLEOTIDE SEQUENCE</scope>
    <source>
        <strain evidence="6">DSM 15702</strain>
    </source>
</reference>
<dbReference type="GO" id="GO:0046914">
    <property type="term" value="F:transition metal ion binding"/>
    <property type="evidence" value="ECO:0007669"/>
    <property type="project" value="InterPro"/>
</dbReference>
<keyword evidence="7" id="KW-1185">Reference proteome</keyword>
<dbReference type="GO" id="GO:0003700">
    <property type="term" value="F:DNA-binding transcription factor activity"/>
    <property type="evidence" value="ECO:0007669"/>
    <property type="project" value="InterPro"/>
</dbReference>
<comment type="caution">
    <text evidence="6">The sequence shown here is derived from an EMBL/GenBank/DDBJ whole genome shotgun (WGS) entry which is preliminary data.</text>
</comment>
<keyword evidence="2" id="KW-0805">Transcription regulation</keyword>
<dbReference type="GO" id="GO:0046983">
    <property type="term" value="F:protein dimerization activity"/>
    <property type="evidence" value="ECO:0007669"/>
    <property type="project" value="InterPro"/>
</dbReference>
<keyword evidence="4" id="KW-0804">Transcription</keyword>
<dbReference type="InterPro" id="IPR022689">
    <property type="entry name" value="Iron_dep_repressor"/>
</dbReference>
<dbReference type="PANTHER" id="PTHR33238:SF7">
    <property type="entry name" value="IRON-DEPENDENT TRANSCRIPTIONAL REGULATOR"/>
    <property type="match status" value="1"/>
</dbReference>
<dbReference type="Gene3D" id="1.10.10.10">
    <property type="entry name" value="Winged helix-like DNA-binding domain superfamily/Winged helix DNA-binding domain"/>
    <property type="match status" value="1"/>
</dbReference>
<evidence type="ECO:0000259" key="5">
    <source>
        <dbReference type="PROSITE" id="PS50944"/>
    </source>
</evidence>
<dbReference type="PROSITE" id="PS50944">
    <property type="entry name" value="HTH_DTXR"/>
    <property type="match status" value="1"/>
</dbReference>
<dbReference type="InterPro" id="IPR036390">
    <property type="entry name" value="WH_DNA-bd_sf"/>
</dbReference>
<dbReference type="EMBL" id="ABCA03000041">
    <property type="protein sequence ID" value="EDS01162.1"/>
    <property type="molecule type" value="Genomic_DNA"/>
</dbReference>
<feature type="domain" description="HTH dtxR-type" evidence="5">
    <location>
        <begin position="12"/>
        <end position="73"/>
    </location>
</feature>
<comment type="similarity">
    <text evidence="1">Belongs to the DtxR/MntR family.</text>
</comment>
<dbReference type="InterPro" id="IPR050536">
    <property type="entry name" value="DtxR_MntR_Metal-Reg"/>
</dbReference>
<dbReference type="Pfam" id="PF02742">
    <property type="entry name" value="Fe_dep_repr_C"/>
    <property type="match status" value="1"/>
</dbReference>
<name>B0MMB7_9FIRM</name>
<evidence type="ECO:0000313" key="7">
    <source>
        <dbReference type="Proteomes" id="UP000005326"/>
    </source>
</evidence>
<dbReference type="Proteomes" id="UP000005326">
    <property type="component" value="Unassembled WGS sequence"/>
</dbReference>
<proteinExistence type="inferred from homology"/>
<evidence type="ECO:0000256" key="4">
    <source>
        <dbReference type="ARBA" id="ARBA00023163"/>
    </source>
</evidence>
<dbReference type="SUPFAM" id="SSF46785">
    <property type="entry name" value="Winged helix' DNA-binding domain"/>
    <property type="match status" value="1"/>
</dbReference>
<dbReference type="AlphaFoldDB" id="B0MMB7"/>
<reference evidence="6" key="1">
    <citation type="submission" date="2007-10" db="EMBL/GenBank/DDBJ databases">
        <authorList>
            <person name="Fulton L."/>
            <person name="Clifton S."/>
            <person name="Fulton B."/>
            <person name="Xu J."/>
            <person name="Minx P."/>
            <person name="Pepin K.H."/>
            <person name="Johnson M."/>
            <person name="Thiruvilangam P."/>
            <person name="Bhonagiri V."/>
            <person name="Nash W.E."/>
            <person name="Mardis E.R."/>
            <person name="Wilson R.K."/>
        </authorList>
    </citation>
    <scope>NUCLEOTIDE SEQUENCE [LARGE SCALE GENOMIC DNA]</scope>
    <source>
        <strain evidence="6">DSM 15702</strain>
    </source>
</reference>
<dbReference type="InterPro" id="IPR036388">
    <property type="entry name" value="WH-like_DNA-bd_sf"/>
</dbReference>
<accession>B0MMB7</accession>
<dbReference type="InterPro" id="IPR001367">
    <property type="entry name" value="Fe_dep_repressor"/>
</dbReference>
<dbReference type="PANTHER" id="PTHR33238">
    <property type="entry name" value="IRON (METAL) DEPENDENT REPRESSOR, DTXR FAMILY"/>
    <property type="match status" value="1"/>
</dbReference>
<keyword evidence="3" id="KW-0238">DNA-binding</keyword>
<evidence type="ECO:0000256" key="3">
    <source>
        <dbReference type="ARBA" id="ARBA00023125"/>
    </source>
</evidence>
<dbReference type="Pfam" id="PF01325">
    <property type="entry name" value="Fe_dep_repress"/>
    <property type="match status" value="1"/>
</dbReference>
<dbReference type="InterPro" id="IPR022687">
    <property type="entry name" value="HTH_DTXR"/>
</dbReference>
<dbReference type="InterPro" id="IPR036421">
    <property type="entry name" value="Fe_dep_repressor_sf"/>
</dbReference>
<evidence type="ECO:0000313" key="6">
    <source>
        <dbReference type="EMBL" id="EDS01162.1"/>
    </source>
</evidence>
<dbReference type="SMART" id="SM00529">
    <property type="entry name" value="HTH_DTXR"/>
    <property type="match status" value="1"/>
</dbReference>
<organism evidence="6 7">
    <name type="scientific">[Eubacterium] siraeum DSM 15702</name>
    <dbReference type="NCBI Taxonomy" id="428128"/>
    <lineage>
        <taxon>Bacteria</taxon>
        <taxon>Bacillati</taxon>
        <taxon>Bacillota</taxon>
        <taxon>Clostridia</taxon>
        <taxon>Eubacteriales</taxon>
        <taxon>Oscillospiraceae</taxon>
        <taxon>Oscillospiraceae incertae sedis</taxon>
    </lineage>
</organism>
<sequence length="132" mass="15013">MQKAGKEFVMQIHESAEDYLESVLILSKQLGNVRSIDIVNYFDYSKPSISVAMKNLRMNGYVTVDSKGYIELTEKGSEIANKMYERHTLLTKWLTALGVDEKIAVEDACRIEHVISEESFEAIKKHIPAKSE</sequence>
<gene>
    <name evidence="6" type="ORF">EUBSIR_00979</name>
</gene>
<dbReference type="Gene3D" id="1.10.60.10">
    <property type="entry name" value="Iron dependent repressor, metal binding and dimerisation domain"/>
    <property type="match status" value="1"/>
</dbReference>
<protein>
    <submittedName>
        <fullName evidence="6">Iron dependent repressor DNA binding domain protein</fullName>
    </submittedName>
</protein>
<dbReference type="GO" id="GO:0003677">
    <property type="term" value="F:DNA binding"/>
    <property type="evidence" value="ECO:0007669"/>
    <property type="project" value="UniProtKB-KW"/>
</dbReference>